<keyword evidence="4 6" id="KW-1133">Transmembrane helix</keyword>
<dbReference type="InterPro" id="IPR043428">
    <property type="entry name" value="LivM-like"/>
</dbReference>
<dbReference type="KEGG" id="htq:FRZ44_10650"/>
<evidence type="ECO:0000256" key="3">
    <source>
        <dbReference type="ARBA" id="ARBA00022692"/>
    </source>
</evidence>
<evidence type="ECO:0000313" key="7">
    <source>
        <dbReference type="EMBL" id="QEX15778.1"/>
    </source>
</evidence>
<accession>A0A5J6MEA7</accession>
<dbReference type="RefSeq" id="WP_191908430.1">
    <property type="nucleotide sequence ID" value="NZ_CP042906.1"/>
</dbReference>
<feature type="transmembrane region" description="Helical" evidence="6">
    <location>
        <begin position="12"/>
        <end position="29"/>
    </location>
</feature>
<sequence length="332" mass="35583">MIQRLYASTFSLARYPALLAALLLIEPVFSSQYLIRIVNTMLIQAVAALGVNVVLGFAGLVSIAHAALMALGAYTSALLMLKLGMPFPVAFLAACVFCGIVSGFVGLLGNRVETNYLLVITLGIHVAIFLVIVNENWLTGGASGLFNVPKVEIGPWRLANDRSYYWLTAPVFVAALYFAERLRDSKPGRAMIAARLHTPAARMSGINVNRYRVWAMVFAGVYFGASGSLFAHLIGFLGPEDFSLSLTLLLTLTVVVGGLGSNIAACVSLVILTAIAEAFQQAASSWLLFYGILIMVVMVVAPRGMAGVAESIVERIKRVRTLTRRPAGGARL</sequence>
<keyword evidence="2" id="KW-1003">Cell membrane</keyword>
<proteinExistence type="predicted"/>
<dbReference type="Pfam" id="PF02653">
    <property type="entry name" value="BPD_transp_2"/>
    <property type="match status" value="1"/>
</dbReference>
<dbReference type="PANTHER" id="PTHR30482:SF10">
    <property type="entry name" value="HIGH-AFFINITY BRANCHED-CHAIN AMINO ACID TRANSPORT PROTEIN BRAE"/>
    <property type="match status" value="1"/>
</dbReference>
<feature type="transmembrane region" description="Helical" evidence="6">
    <location>
        <begin position="287"/>
        <end position="305"/>
    </location>
</feature>
<feature type="transmembrane region" description="Helical" evidence="6">
    <location>
        <begin position="213"/>
        <end position="237"/>
    </location>
</feature>
<dbReference type="GO" id="GO:0015658">
    <property type="term" value="F:branched-chain amino acid transmembrane transporter activity"/>
    <property type="evidence" value="ECO:0007669"/>
    <property type="project" value="InterPro"/>
</dbReference>
<feature type="transmembrane region" description="Helical" evidence="6">
    <location>
        <begin position="249"/>
        <end position="275"/>
    </location>
</feature>
<evidence type="ECO:0000256" key="1">
    <source>
        <dbReference type="ARBA" id="ARBA00004651"/>
    </source>
</evidence>
<dbReference type="Proteomes" id="UP000326202">
    <property type="component" value="Chromosome"/>
</dbReference>
<dbReference type="InterPro" id="IPR001851">
    <property type="entry name" value="ABC_transp_permease"/>
</dbReference>
<organism evidence="7 8">
    <name type="scientific">Hypericibacter terrae</name>
    <dbReference type="NCBI Taxonomy" id="2602015"/>
    <lineage>
        <taxon>Bacteria</taxon>
        <taxon>Pseudomonadati</taxon>
        <taxon>Pseudomonadota</taxon>
        <taxon>Alphaproteobacteria</taxon>
        <taxon>Rhodospirillales</taxon>
        <taxon>Dongiaceae</taxon>
        <taxon>Hypericibacter</taxon>
    </lineage>
</organism>
<dbReference type="GO" id="GO:0005886">
    <property type="term" value="C:plasma membrane"/>
    <property type="evidence" value="ECO:0007669"/>
    <property type="project" value="UniProtKB-SubCell"/>
</dbReference>
<evidence type="ECO:0000256" key="4">
    <source>
        <dbReference type="ARBA" id="ARBA00022989"/>
    </source>
</evidence>
<protein>
    <submittedName>
        <fullName evidence="7">Branched-chain amino acid ABC transporter permease</fullName>
    </submittedName>
</protein>
<feature type="transmembrane region" description="Helical" evidence="6">
    <location>
        <begin position="41"/>
        <end position="67"/>
    </location>
</feature>
<evidence type="ECO:0000313" key="8">
    <source>
        <dbReference type="Proteomes" id="UP000326202"/>
    </source>
</evidence>
<dbReference type="CDD" id="cd06581">
    <property type="entry name" value="TM_PBP1_LivM_like"/>
    <property type="match status" value="1"/>
</dbReference>
<dbReference type="PANTHER" id="PTHR30482">
    <property type="entry name" value="HIGH-AFFINITY BRANCHED-CHAIN AMINO ACID TRANSPORT SYSTEM PERMEASE"/>
    <property type="match status" value="1"/>
</dbReference>
<name>A0A5J6MEA7_9PROT</name>
<keyword evidence="3 6" id="KW-0812">Transmembrane</keyword>
<feature type="transmembrane region" description="Helical" evidence="6">
    <location>
        <begin position="87"/>
        <end position="109"/>
    </location>
</feature>
<keyword evidence="8" id="KW-1185">Reference proteome</keyword>
<reference evidence="7 8" key="1">
    <citation type="submission" date="2019-08" db="EMBL/GenBank/DDBJ databases">
        <title>Hyperibacter terrae gen. nov., sp. nov. and Hyperibacter viscosus sp. nov., two new members in the family Rhodospirillaceae isolated from the rhizosphere of Hypericum perforatum.</title>
        <authorList>
            <person name="Noviana Z."/>
        </authorList>
    </citation>
    <scope>NUCLEOTIDE SEQUENCE [LARGE SCALE GENOMIC DNA]</scope>
    <source>
        <strain evidence="7 8">R5913</strain>
    </source>
</reference>
<evidence type="ECO:0000256" key="5">
    <source>
        <dbReference type="ARBA" id="ARBA00023136"/>
    </source>
</evidence>
<keyword evidence="5 6" id="KW-0472">Membrane</keyword>
<evidence type="ECO:0000256" key="2">
    <source>
        <dbReference type="ARBA" id="ARBA00022475"/>
    </source>
</evidence>
<comment type="subcellular location">
    <subcellularLocation>
        <location evidence="1">Cell membrane</location>
        <topology evidence="1">Multi-pass membrane protein</topology>
    </subcellularLocation>
</comment>
<feature type="transmembrane region" description="Helical" evidence="6">
    <location>
        <begin position="116"/>
        <end position="133"/>
    </location>
</feature>
<gene>
    <name evidence="7" type="ORF">FRZ44_10650</name>
</gene>
<feature type="transmembrane region" description="Helical" evidence="6">
    <location>
        <begin position="163"/>
        <end position="179"/>
    </location>
</feature>
<evidence type="ECO:0000256" key="6">
    <source>
        <dbReference type="SAM" id="Phobius"/>
    </source>
</evidence>
<dbReference type="AlphaFoldDB" id="A0A5J6MEA7"/>
<dbReference type="EMBL" id="CP042906">
    <property type="protein sequence ID" value="QEX15778.1"/>
    <property type="molecule type" value="Genomic_DNA"/>
</dbReference>